<organism evidence="1 2">
    <name type="scientific">Dechloromonas hankyongensis</name>
    <dbReference type="NCBI Taxonomy" id="2908002"/>
    <lineage>
        <taxon>Bacteria</taxon>
        <taxon>Pseudomonadati</taxon>
        <taxon>Pseudomonadota</taxon>
        <taxon>Betaproteobacteria</taxon>
        <taxon>Rhodocyclales</taxon>
        <taxon>Azonexaceae</taxon>
        <taxon>Dechloromonas</taxon>
    </lineage>
</organism>
<dbReference type="Pfam" id="PF11142">
    <property type="entry name" value="DUF2917"/>
    <property type="match status" value="1"/>
</dbReference>
<gene>
    <name evidence="1" type="ORF">LZ012_10895</name>
</gene>
<proteinExistence type="predicted"/>
<keyword evidence="2" id="KW-1185">Reference proteome</keyword>
<name>A0ABS9K2U1_9RHOO</name>
<accession>A0ABS9K2U1</accession>
<dbReference type="InterPro" id="IPR021317">
    <property type="entry name" value="DUF2917"/>
</dbReference>
<protein>
    <submittedName>
        <fullName evidence="1">DUF2917 domain-containing protein</fullName>
    </submittedName>
</protein>
<comment type="caution">
    <text evidence="1">The sequence shown here is derived from an EMBL/GenBank/DDBJ whole genome shotgun (WGS) entry which is preliminary data.</text>
</comment>
<evidence type="ECO:0000313" key="1">
    <source>
        <dbReference type="EMBL" id="MCG2577501.1"/>
    </source>
</evidence>
<sequence>MKIDLTGGELCLSESRPLRVTGAAGLHVHCTSGTIWITTANEPADIFLGAGQSHRIGSGRLTLIESVGQARIRLEYPESGRIMKGWSGRLANGLCATRRPAGDLLAANAP</sequence>
<dbReference type="RefSeq" id="WP_275710664.1">
    <property type="nucleotide sequence ID" value="NZ_JAKLTN010000002.1"/>
</dbReference>
<dbReference type="EMBL" id="JAKLTN010000002">
    <property type="protein sequence ID" value="MCG2577501.1"/>
    <property type="molecule type" value="Genomic_DNA"/>
</dbReference>
<dbReference type="Proteomes" id="UP001165384">
    <property type="component" value="Unassembled WGS sequence"/>
</dbReference>
<evidence type="ECO:0000313" key="2">
    <source>
        <dbReference type="Proteomes" id="UP001165384"/>
    </source>
</evidence>
<reference evidence="1" key="1">
    <citation type="submission" date="2022-01" db="EMBL/GenBank/DDBJ databases">
        <authorList>
            <person name="Jo J.-H."/>
            <person name="Im W.-T."/>
        </authorList>
    </citation>
    <scope>NUCLEOTIDE SEQUENCE</scope>
    <source>
        <strain evidence="1">XY25</strain>
    </source>
</reference>